<evidence type="ECO:0000256" key="2">
    <source>
        <dbReference type="ARBA" id="ARBA00023125"/>
    </source>
</evidence>
<dbReference type="Pfam" id="PF08753">
    <property type="entry name" value="NikR_C"/>
    <property type="match status" value="1"/>
</dbReference>
<evidence type="ECO:0000259" key="5">
    <source>
        <dbReference type="Pfam" id="PF12651"/>
    </source>
</evidence>
<dbReference type="InterPro" id="IPR027271">
    <property type="entry name" value="Acetolactate_synth/TF_NikR_C"/>
</dbReference>
<dbReference type="EMBL" id="DTET01000117">
    <property type="protein sequence ID" value="HGV66640.1"/>
    <property type="molecule type" value="Genomic_DNA"/>
</dbReference>
<protein>
    <submittedName>
        <fullName evidence="6">Ribbon-helix-helix domain-containing protein</fullName>
    </submittedName>
</protein>
<dbReference type="InterPro" id="IPR050192">
    <property type="entry name" value="CopG/NikR_regulator"/>
</dbReference>
<organism evidence="6">
    <name type="scientific">Ignisphaera aggregans</name>
    <dbReference type="NCBI Taxonomy" id="334771"/>
    <lineage>
        <taxon>Archaea</taxon>
        <taxon>Thermoproteota</taxon>
        <taxon>Thermoprotei</taxon>
        <taxon>Desulfurococcales</taxon>
        <taxon>Desulfurococcaceae</taxon>
        <taxon>Ignisphaera</taxon>
    </lineage>
</organism>
<dbReference type="GO" id="GO:0006355">
    <property type="term" value="P:regulation of DNA-templated transcription"/>
    <property type="evidence" value="ECO:0007669"/>
    <property type="project" value="InterPro"/>
</dbReference>
<reference evidence="6" key="1">
    <citation type="journal article" date="2020" name="mSystems">
        <title>Genome- and Community-Level Interaction Insights into Carbon Utilization and Element Cycling Functions of Hydrothermarchaeota in Hydrothermal Sediment.</title>
        <authorList>
            <person name="Zhou Z."/>
            <person name="Liu Y."/>
            <person name="Xu W."/>
            <person name="Pan J."/>
            <person name="Luo Z.H."/>
            <person name="Li M."/>
        </authorList>
    </citation>
    <scope>NUCLEOTIDE SEQUENCE [LARGE SCALE GENOMIC DNA]</scope>
    <source>
        <strain evidence="6">SpSt-721</strain>
    </source>
</reference>
<evidence type="ECO:0000256" key="1">
    <source>
        <dbReference type="ARBA" id="ARBA00023015"/>
    </source>
</evidence>
<dbReference type="GO" id="GO:0003677">
    <property type="term" value="F:DNA binding"/>
    <property type="evidence" value="ECO:0007669"/>
    <property type="project" value="TreeGrafter"/>
</dbReference>
<keyword evidence="1" id="KW-0805">Transcription regulation</keyword>
<dbReference type="InterPro" id="IPR045865">
    <property type="entry name" value="ACT-like_dom_sf"/>
</dbReference>
<dbReference type="AlphaFoldDB" id="A0A7J3QDZ8"/>
<accession>A0A7J3QDZ8</accession>
<evidence type="ECO:0000313" key="6">
    <source>
        <dbReference type="EMBL" id="HGV66640.1"/>
    </source>
</evidence>
<feature type="domain" description="Predicted DNA-binding protein ribbon-helix-helix" evidence="5">
    <location>
        <begin position="3"/>
        <end position="45"/>
    </location>
</feature>
<dbReference type="PANTHER" id="PTHR34719">
    <property type="entry name" value="NICKEL-RESPONSIVE REGULATOR"/>
    <property type="match status" value="1"/>
</dbReference>
<gene>
    <name evidence="6" type="ORF">ENV02_02335</name>
</gene>
<feature type="domain" description="Transcription factor NikR nickel binding C-terminal" evidence="4">
    <location>
        <begin position="67"/>
        <end position="112"/>
    </location>
</feature>
<dbReference type="Pfam" id="PF12651">
    <property type="entry name" value="RHH_3"/>
    <property type="match status" value="1"/>
</dbReference>
<dbReference type="PANTHER" id="PTHR34719:SF2">
    <property type="entry name" value="NICKEL-RESPONSIVE REGULATOR"/>
    <property type="match status" value="1"/>
</dbReference>
<dbReference type="InterPro" id="IPR010985">
    <property type="entry name" value="Ribbon_hlx_hlx"/>
</dbReference>
<dbReference type="SUPFAM" id="SSF55021">
    <property type="entry name" value="ACT-like"/>
    <property type="match status" value="1"/>
</dbReference>
<proteinExistence type="predicted"/>
<dbReference type="InterPro" id="IPR038733">
    <property type="entry name" value="Predicted_DNA_bind_prot_RHH"/>
</dbReference>
<dbReference type="Gene3D" id="3.30.70.1150">
    <property type="entry name" value="ACT-like. Chain A, domain 2"/>
    <property type="match status" value="1"/>
</dbReference>
<name>A0A7J3QDZ8_9CREN</name>
<keyword evidence="2" id="KW-0238">DNA-binding</keyword>
<keyword evidence="3" id="KW-0804">Transcription</keyword>
<dbReference type="InterPro" id="IPR014864">
    <property type="entry name" value="TF_NikR_Ni-bd_C"/>
</dbReference>
<comment type="caution">
    <text evidence="6">The sequence shown here is derived from an EMBL/GenBank/DDBJ whole genome shotgun (WGS) entry which is preliminary data.</text>
</comment>
<dbReference type="InterPro" id="IPR013321">
    <property type="entry name" value="Arc_rbn_hlx_hlx"/>
</dbReference>
<dbReference type="Gene3D" id="1.10.1220.10">
    <property type="entry name" value="Met repressor-like"/>
    <property type="match status" value="1"/>
</dbReference>
<sequence length="125" mass="14200">MGKKRFGVAIDSKISLDLDNIARSLGLDRSKIVEIALKNYISEYKHLLSKHICKGIIVIENSNEVSIDKILEDHRNIITNYIHSHIDKECISVIFVSGDSENINALNQRLLSCGCLVRYLPFHHN</sequence>
<evidence type="ECO:0000259" key="4">
    <source>
        <dbReference type="Pfam" id="PF08753"/>
    </source>
</evidence>
<evidence type="ECO:0000256" key="3">
    <source>
        <dbReference type="ARBA" id="ARBA00023163"/>
    </source>
</evidence>
<dbReference type="SUPFAM" id="SSF47598">
    <property type="entry name" value="Ribbon-helix-helix"/>
    <property type="match status" value="1"/>
</dbReference>